<dbReference type="EMBL" id="KZ679263">
    <property type="protein sequence ID" value="PTB40210.1"/>
    <property type="molecule type" value="Genomic_DNA"/>
</dbReference>
<dbReference type="Proteomes" id="UP000240493">
    <property type="component" value="Unassembled WGS sequence"/>
</dbReference>
<gene>
    <name evidence="1" type="ORF">M441DRAFT_70037</name>
</gene>
<dbReference type="STRING" id="1042311.A0A2T3Z630"/>
<evidence type="ECO:0000313" key="2">
    <source>
        <dbReference type="Proteomes" id="UP000240493"/>
    </source>
</evidence>
<accession>A0A2T3Z630</accession>
<sequence length="233" mass="25939">MIMHAGWSKSFTINDAKSNEVLYLAEFHPFGWFCPKPLGARGGFILHNGVARKDPILAAAGDVTVFEQKVNPFGNESNILLPPLPKKDNVKASTTVSQTETMIGKSTPNNGVAFQFSIEAGRSMRREKFEWRKVSEGGNESVAWELMRHPSASRRVPPEGEIIAKLSWLPTSLVNVANPLSPKPIFTLQLMNSLESGLLGERCILTVVMTALRLWHLRIKGKDKRSYIRIGEK</sequence>
<proteinExistence type="predicted"/>
<reference evidence="1 2" key="1">
    <citation type="submission" date="2016-07" db="EMBL/GenBank/DDBJ databases">
        <title>Multiple horizontal gene transfer events from other fungi enriched the ability of initially mycotrophic Trichoderma (Ascomycota) to feed on dead plant biomass.</title>
        <authorList>
            <consortium name="DOE Joint Genome Institute"/>
            <person name="Aerts A."/>
            <person name="Atanasova L."/>
            <person name="Chenthamara K."/>
            <person name="Zhang J."/>
            <person name="Grujic M."/>
            <person name="Henrissat B."/>
            <person name="Kuo A."/>
            <person name="Salamov A."/>
            <person name="Lipzen A."/>
            <person name="Labutti K."/>
            <person name="Barry K."/>
            <person name="Miao Y."/>
            <person name="Rahimi M.J."/>
            <person name="Shen Q."/>
            <person name="Grigoriev I.V."/>
            <person name="Kubicek C.P."/>
            <person name="Druzhinina I.S."/>
        </authorList>
    </citation>
    <scope>NUCLEOTIDE SEQUENCE [LARGE SCALE GENOMIC DNA]</scope>
    <source>
        <strain evidence="1 2">CBS 433.97</strain>
    </source>
</reference>
<evidence type="ECO:0000313" key="1">
    <source>
        <dbReference type="EMBL" id="PTB40210.1"/>
    </source>
</evidence>
<keyword evidence="2" id="KW-1185">Reference proteome</keyword>
<protein>
    <submittedName>
        <fullName evidence="1">Uncharacterized protein</fullName>
    </submittedName>
</protein>
<dbReference type="AlphaFoldDB" id="A0A2T3Z630"/>
<organism evidence="1 2">
    <name type="scientific">Trichoderma asperellum (strain ATCC 204424 / CBS 433.97 / NBRC 101777)</name>
    <dbReference type="NCBI Taxonomy" id="1042311"/>
    <lineage>
        <taxon>Eukaryota</taxon>
        <taxon>Fungi</taxon>
        <taxon>Dikarya</taxon>
        <taxon>Ascomycota</taxon>
        <taxon>Pezizomycotina</taxon>
        <taxon>Sordariomycetes</taxon>
        <taxon>Hypocreomycetidae</taxon>
        <taxon>Hypocreales</taxon>
        <taxon>Hypocreaceae</taxon>
        <taxon>Trichoderma</taxon>
    </lineage>
</organism>
<name>A0A2T3Z630_TRIA4</name>
<dbReference type="OrthoDB" id="5073671at2759"/>